<dbReference type="PANTHER" id="PTHR24321:SF8">
    <property type="entry name" value="ESTRADIOL 17-BETA-DEHYDROGENASE 8-RELATED"/>
    <property type="match status" value="1"/>
</dbReference>
<keyword evidence="4" id="KW-1185">Reference proteome</keyword>
<evidence type="ECO:0000256" key="1">
    <source>
        <dbReference type="ARBA" id="ARBA00006484"/>
    </source>
</evidence>
<dbReference type="InterPro" id="IPR036291">
    <property type="entry name" value="NAD(P)-bd_dom_sf"/>
</dbReference>
<comment type="similarity">
    <text evidence="1">Belongs to the short-chain dehydrogenases/reductases (SDR) family.</text>
</comment>
<organism evidence="3 4">
    <name type="scientific">Geotalea uraniireducens</name>
    <dbReference type="NCBI Taxonomy" id="351604"/>
    <lineage>
        <taxon>Bacteria</taxon>
        <taxon>Pseudomonadati</taxon>
        <taxon>Thermodesulfobacteriota</taxon>
        <taxon>Desulfuromonadia</taxon>
        <taxon>Geobacterales</taxon>
        <taxon>Geobacteraceae</taxon>
        <taxon>Geotalea</taxon>
    </lineage>
</organism>
<protein>
    <submittedName>
        <fullName evidence="3">Oxidoreductase</fullName>
    </submittedName>
</protein>
<dbReference type="Gene3D" id="3.40.50.720">
    <property type="entry name" value="NAD(P)-binding Rossmann-like Domain"/>
    <property type="match status" value="1"/>
</dbReference>
<dbReference type="SUPFAM" id="SSF51735">
    <property type="entry name" value="NAD(P)-binding Rossmann-fold domains"/>
    <property type="match status" value="1"/>
</dbReference>
<dbReference type="PANTHER" id="PTHR24321">
    <property type="entry name" value="DEHYDROGENASES, SHORT CHAIN"/>
    <property type="match status" value="1"/>
</dbReference>
<sequence>MSGQHKVALVTGGAQGIGKAVARRLLDDGYAVVIADHDREAGEETAAEFAPFGQALFVPTDVAAEAEVAALLERVRERWQRLDILVCNAGIFSSLPLERCSLADWNRIIGVNLTGAFLCARQAAPLLRESRGAVVTIASTRALMSEPDTEAYAATKGGIVALTHALAVSLGPAVRVNCISPGWIDTSDWQKESRRQPARLSEADHRQHPAGRVGRPEDIASLVAWLTSAEAGFVTGANFVVDGGMTRKMIYV</sequence>
<gene>
    <name evidence="3" type="ORF">GURASL_07420</name>
</gene>
<proteinExistence type="inferred from homology"/>
<reference evidence="3 4" key="1">
    <citation type="submission" date="2022-12" db="EMBL/GenBank/DDBJ databases">
        <title>Polyphasic characterization of Geotalea uranireducens NIT-SL11 newly isolated from a complex of sewage sludge and microbially reduced graphene oxide.</title>
        <authorList>
            <person name="Xie L."/>
            <person name="Yoshida N."/>
            <person name="Meng L."/>
        </authorList>
    </citation>
    <scope>NUCLEOTIDE SEQUENCE [LARGE SCALE GENOMIC DNA]</scope>
    <source>
        <strain evidence="3 4">NIT-SL11</strain>
    </source>
</reference>
<evidence type="ECO:0000313" key="3">
    <source>
        <dbReference type="EMBL" id="BDV41819.1"/>
    </source>
</evidence>
<dbReference type="InterPro" id="IPR002347">
    <property type="entry name" value="SDR_fam"/>
</dbReference>
<dbReference type="Pfam" id="PF13561">
    <property type="entry name" value="adh_short_C2"/>
    <property type="match status" value="1"/>
</dbReference>
<dbReference type="PRINTS" id="PR00081">
    <property type="entry name" value="GDHRDH"/>
</dbReference>
<dbReference type="InterPro" id="IPR020904">
    <property type="entry name" value="Sc_DH/Rdtase_CS"/>
</dbReference>
<dbReference type="PRINTS" id="PR00080">
    <property type="entry name" value="SDRFAMILY"/>
</dbReference>
<name>A0ABN6VP97_9BACT</name>
<dbReference type="Proteomes" id="UP001317705">
    <property type="component" value="Chromosome"/>
</dbReference>
<dbReference type="PROSITE" id="PS00061">
    <property type="entry name" value="ADH_SHORT"/>
    <property type="match status" value="1"/>
</dbReference>
<dbReference type="NCBIfam" id="NF005559">
    <property type="entry name" value="PRK07231.1"/>
    <property type="match status" value="1"/>
</dbReference>
<accession>A0ABN6VP97</accession>
<dbReference type="EMBL" id="AP027151">
    <property type="protein sequence ID" value="BDV41819.1"/>
    <property type="molecule type" value="Genomic_DNA"/>
</dbReference>
<keyword evidence="2" id="KW-0560">Oxidoreductase</keyword>
<evidence type="ECO:0000313" key="4">
    <source>
        <dbReference type="Proteomes" id="UP001317705"/>
    </source>
</evidence>
<dbReference type="RefSeq" id="WP_282001883.1">
    <property type="nucleotide sequence ID" value="NZ_AP027151.1"/>
</dbReference>
<evidence type="ECO:0000256" key="2">
    <source>
        <dbReference type="ARBA" id="ARBA00023002"/>
    </source>
</evidence>